<accession>A0ABQ3WBA3</accession>
<evidence type="ECO:0000313" key="2">
    <source>
        <dbReference type="Proteomes" id="UP000616547"/>
    </source>
</evidence>
<dbReference type="Proteomes" id="UP000616547">
    <property type="component" value="Unassembled WGS sequence"/>
</dbReference>
<name>A0ABQ3WBA3_9LACO</name>
<evidence type="ECO:0008006" key="3">
    <source>
        <dbReference type="Google" id="ProtNLM"/>
    </source>
</evidence>
<sequence>MENGVSQDAMIRALLAKVNEISGENIKLMATIYDLQDKIKKLEGDDNDDESKTEKNGH</sequence>
<dbReference type="RefSeq" id="WP_201331935.1">
    <property type="nucleotide sequence ID" value="NZ_BOCG01000451.1"/>
</dbReference>
<dbReference type="EMBL" id="BOCI01000301">
    <property type="protein sequence ID" value="GHW01492.1"/>
    <property type="molecule type" value="Genomic_DNA"/>
</dbReference>
<organism evidence="1 2">
    <name type="scientific">Lactobacillus nasalidis</name>
    <dbReference type="NCBI Taxonomy" id="2797258"/>
    <lineage>
        <taxon>Bacteria</taxon>
        <taxon>Bacillati</taxon>
        <taxon>Bacillota</taxon>
        <taxon>Bacilli</taxon>
        <taxon>Lactobacillales</taxon>
        <taxon>Lactobacillaceae</taxon>
        <taxon>Lactobacillus</taxon>
    </lineage>
</organism>
<protein>
    <recommendedName>
        <fullName evidence="3">Phage protein</fullName>
    </recommendedName>
</protein>
<comment type="caution">
    <text evidence="1">The sequence shown here is derived from an EMBL/GenBank/DDBJ whole genome shotgun (WGS) entry which is preliminary data.</text>
</comment>
<gene>
    <name evidence="1" type="ORF">lacNasYZ03_11790</name>
</gene>
<reference evidence="2" key="1">
    <citation type="submission" date="2021-01" db="EMBL/GenBank/DDBJ databases">
        <title>Draft genome sequence of Nasalis larvatus strain YZ03.</title>
        <authorList>
            <person name="Suzuki-Hashido N."/>
            <person name="Tsuchida S."/>
            <person name="Hayakawa T."/>
        </authorList>
    </citation>
    <scope>NUCLEOTIDE SEQUENCE [LARGE SCALE GENOMIC DNA]</scope>
    <source>
        <strain evidence="2">YZ03</strain>
    </source>
</reference>
<proteinExistence type="predicted"/>
<evidence type="ECO:0000313" key="1">
    <source>
        <dbReference type="EMBL" id="GHW01492.1"/>
    </source>
</evidence>
<keyword evidence="2" id="KW-1185">Reference proteome</keyword>